<keyword evidence="3" id="KW-0269">Exonuclease</keyword>
<dbReference type="Pfam" id="PF00929">
    <property type="entry name" value="RNase_T"/>
    <property type="match status" value="1"/>
</dbReference>
<keyword evidence="1" id="KW-0540">Nuclease</keyword>
<evidence type="ECO:0000313" key="5">
    <source>
        <dbReference type="EMBL" id="QHU21564.1"/>
    </source>
</evidence>
<keyword evidence="2" id="KW-0378">Hydrolase</keyword>
<dbReference type="Gene3D" id="3.30.420.10">
    <property type="entry name" value="Ribonuclease H-like superfamily/Ribonuclease H"/>
    <property type="match status" value="1"/>
</dbReference>
<evidence type="ECO:0000256" key="3">
    <source>
        <dbReference type="ARBA" id="ARBA00022839"/>
    </source>
</evidence>
<dbReference type="InterPro" id="IPR012337">
    <property type="entry name" value="RNaseH-like_sf"/>
</dbReference>
<dbReference type="GO" id="GO:0008408">
    <property type="term" value="F:3'-5' exonuclease activity"/>
    <property type="evidence" value="ECO:0007669"/>
    <property type="project" value="TreeGrafter"/>
</dbReference>
<dbReference type="PANTHER" id="PTHR30231:SF4">
    <property type="entry name" value="PROTEIN NEN2"/>
    <property type="match status" value="1"/>
</dbReference>
<dbReference type="GO" id="GO:0003676">
    <property type="term" value="F:nucleic acid binding"/>
    <property type="evidence" value="ECO:0007669"/>
    <property type="project" value="InterPro"/>
</dbReference>
<proteinExistence type="predicted"/>
<organism evidence="5">
    <name type="scientific">viral metagenome</name>
    <dbReference type="NCBI Taxonomy" id="1070528"/>
    <lineage>
        <taxon>unclassified sequences</taxon>
        <taxon>metagenomes</taxon>
        <taxon>organismal metagenomes</taxon>
    </lineage>
</organism>
<evidence type="ECO:0000256" key="2">
    <source>
        <dbReference type="ARBA" id="ARBA00022801"/>
    </source>
</evidence>
<evidence type="ECO:0000259" key="4">
    <source>
        <dbReference type="SMART" id="SM00479"/>
    </source>
</evidence>
<dbReference type="InterPro" id="IPR036397">
    <property type="entry name" value="RNaseH_sf"/>
</dbReference>
<dbReference type="AlphaFoldDB" id="A0A6C0KYH7"/>
<dbReference type="SUPFAM" id="SSF53098">
    <property type="entry name" value="Ribonuclease H-like"/>
    <property type="match status" value="1"/>
</dbReference>
<feature type="domain" description="Exonuclease" evidence="4">
    <location>
        <begin position="13"/>
        <end position="223"/>
    </location>
</feature>
<dbReference type="PANTHER" id="PTHR30231">
    <property type="entry name" value="DNA POLYMERASE III SUBUNIT EPSILON"/>
    <property type="match status" value="1"/>
</dbReference>
<accession>A0A6C0KYH7</accession>
<sequence>MIYYYKELYQKMKVIVFDTETTGLPKNQKSEPSINNLTDWPHIVQLSWIMYDTDKCSMISESDYIIKMTDGVIIPEESTKIHKITNEMCKTKGENLCKVIDKFMKNFDEADLIVAHNMLFDHNMLKAELLRILTNHEFEFKNLLYYDNLLNSKKLFCTMQETMEICCIKAKFPKSGKEYVKFPSLEEVHNYYFGYKPTNLHNALVDVMVCARCFHMLRFGKDICEDNIKFRRFTNNLS</sequence>
<dbReference type="SMART" id="SM00479">
    <property type="entry name" value="EXOIII"/>
    <property type="match status" value="1"/>
</dbReference>
<reference evidence="5" key="1">
    <citation type="journal article" date="2020" name="Nature">
        <title>Giant virus diversity and host interactions through global metagenomics.</title>
        <authorList>
            <person name="Schulz F."/>
            <person name="Roux S."/>
            <person name="Paez-Espino D."/>
            <person name="Jungbluth S."/>
            <person name="Walsh D.A."/>
            <person name="Denef V.J."/>
            <person name="McMahon K.D."/>
            <person name="Konstantinidis K.T."/>
            <person name="Eloe-Fadrosh E.A."/>
            <person name="Kyrpides N.C."/>
            <person name="Woyke T."/>
        </authorList>
    </citation>
    <scope>NUCLEOTIDE SEQUENCE</scope>
    <source>
        <strain evidence="5">GVMAG-S-3300013094-109</strain>
    </source>
</reference>
<dbReference type="EMBL" id="MN740990">
    <property type="protein sequence ID" value="QHU21564.1"/>
    <property type="molecule type" value="Genomic_DNA"/>
</dbReference>
<protein>
    <recommendedName>
        <fullName evidence="4">Exonuclease domain-containing protein</fullName>
    </recommendedName>
</protein>
<evidence type="ECO:0000256" key="1">
    <source>
        <dbReference type="ARBA" id="ARBA00022722"/>
    </source>
</evidence>
<dbReference type="CDD" id="cd06127">
    <property type="entry name" value="DEDDh"/>
    <property type="match status" value="1"/>
</dbReference>
<name>A0A6C0KYH7_9ZZZZ</name>
<dbReference type="InterPro" id="IPR013520">
    <property type="entry name" value="Ribonucl_H"/>
</dbReference>